<dbReference type="InParanoid" id="A0A6L2Q0H6"/>
<comment type="caution">
    <text evidence="2">The sequence shown here is derived from an EMBL/GenBank/DDBJ whole genome shotgun (WGS) entry which is preliminary data.</text>
</comment>
<name>A0A6L2Q0H6_COPFO</name>
<feature type="region of interest" description="Disordered" evidence="1">
    <location>
        <begin position="15"/>
        <end position="52"/>
    </location>
</feature>
<reference evidence="3" key="1">
    <citation type="submission" date="2020-01" db="EMBL/GenBank/DDBJ databases">
        <title>Draft genome sequence of the Termite Coptotermes fromosanus.</title>
        <authorList>
            <person name="Itakura S."/>
            <person name="Yosikawa Y."/>
            <person name="Umezawa K."/>
        </authorList>
    </citation>
    <scope>NUCLEOTIDE SEQUENCE [LARGE SCALE GENOMIC DNA]</scope>
</reference>
<evidence type="ECO:0000256" key="1">
    <source>
        <dbReference type="SAM" id="MobiDB-lite"/>
    </source>
</evidence>
<protein>
    <submittedName>
        <fullName evidence="2">Uncharacterized protein</fullName>
    </submittedName>
</protein>
<accession>A0A6L2Q0H6</accession>
<sequence>MLAVPVTDVNNNVIRRCGSKTEEQNGGNRKEKNRNGSGSYKKNTQAGSHQKVVVLTRKLRHICID</sequence>
<dbReference type="AlphaFoldDB" id="A0A6L2Q0H6"/>
<feature type="compositionally biased region" description="Basic and acidic residues" evidence="1">
    <location>
        <begin position="19"/>
        <end position="34"/>
    </location>
</feature>
<keyword evidence="3" id="KW-1185">Reference proteome</keyword>
<evidence type="ECO:0000313" key="2">
    <source>
        <dbReference type="EMBL" id="GFG38209.1"/>
    </source>
</evidence>
<evidence type="ECO:0000313" key="3">
    <source>
        <dbReference type="Proteomes" id="UP000502823"/>
    </source>
</evidence>
<proteinExistence type="predicted"/>
<dbReference type="EMBL" id="BLKM01012983">
    <property type="protein sequence ID" value="GFG38209.1"/>
    <property type="molecule type" value="Genomic_DNA"/>
</dbReference>
<dbReference type="Proteomes" id="UP000502823">
    <property type="component" value="Unassembled WGS sequence"/>
</dbReference>
<organism evidence="2 3">
    <name type="scientific">Coptotermes formosanus</name>
    <name type="common">Formosan subterranean termite</name>
    <dbReference type="NCBI Taxonomy" id="36987"/>
    <lineage>
        <taxon>Eukaryota</taxon>
        <taxon>Metazoa</taxon>
        <taxon>Ecdysozoa</taxon>
        <taxon>Arthropoda</taxon>
        <taxon>Hexapoda</taxon>
        <taxon>Insecta</taxon>
        <taxon>Pterygota</taxon>
        <taxon>Neoptera</taxon>
        <taxon>Polyneoptera</taxon>
        <taxon>Dictyoptera</taxon>
        <taxon>Blattodea</taxon>
        <taxon>Blattoidea</taxon>
        <taxon>Termitoidae</taxon>
        <taxon>Rhinotermitidae</taxon>
        <taxon>Coptotermes</taxon>
    </lineage>
</organism>
<gene>
    <name evidence="2" type="ORF">Cfor_03812</name>
</gene>